<feature type="binding site" evidence="8">
    <location>
        <position position="195"/>
    </location>
    <ligand>
        <name>substrate</name>
    </ligand>
</feature>
<accession>A0ABU4WER2</accession>
<dbReference type="HAMAP" id="MF_01038">
    <property type="entry name" value="GpmI"/>
    <property type="match status" value="1"/>
</dbReference>
<evidence type="ECO:0000259" key="10">
    <source>
        <dbReference type="Pfam" id="PF01676"/>
    </source>
</evidence>
<dbReference type="InterPro" id="IPR005995">
    <property type="entry name" value="Pgm_bpd_ind"/>
</dbReference>
<comment type="subunit">
    <text evidence="8">Monomer.</text>
</comment>
<feature type="binding site" evidence="8">
    <location>
        <position position="452"/>
    </location>
    <ligand>
        <name>Mn(2+)</name>
        <dbReference type="ChEBI" id="CHEBI:29035"/>
        <label>2</label>
    </ligand>
</feature>
<evidence type="ECO:0000256" key="3">
    <source>
        <dbReference type="ARBA" id="ARBA00008819"/>
    </source>
</evidence>
<feature type="domain" description="BPG-independent PGAM N-terminal" evidence="11">
    <location>
        <begin position="87"/>
        <end position="305"/>
    </location>
</feature>
<feature type="binding site" evidence="8">
    <location>
        <position position="67"/>
    </location>
    <ligand>
        <name>Mn(2+)</name>
        <dbReference type="ChEBI" id="CHEBI:29035"/>
        <label>2</label>
    </ligand>
</feature>
<dbReference type="CDD" id="cd16010">
    <property type="entry name" value="iPGM"/>
    <property type="match status" value="1"/>
</dbReference>
<dbReference type="RefSeq" id="WP_370396500.1">
    <property type="nucleotide sequence ID" value="NZ_JALBUT010000002.1"/>
</dbReference>
<dbReference type="PANTHER" id="PTHR31637">
    <property type="entry name" value="2,3-BISPHOSPHOGLYCERATE-INDEPENDENT PHOSPHOGLYCERATE MUTASE"/>
    <property type="match status" value="1"/>
</dbReference>
<protein>
    <recommendedName>
        <fullName evidence="8 9">2,3-bisphosphoglycerate-independent phosphoglycerate mutase</fullName>
        <shortName evidence="8">BPG-independent PGAM</shortName>
        <shortName evidence="8">Phosphoglyceromutase</shortName>
        <shortName evidence="8">iPGM</shortName>
        <ecNumber evidence="8 9">5.4.2.12</ecNumber>
    </recommendedName>
</protein>
<evidence type="ECO:0000256" key="4">
    <source>
        <dbReference type="ARBA" id="ARBA00022723"/>
    </source>
</evidence>
<dbReference type="GO" id="GO:0004619">
    <property type="term" value="F:phosphoglycerate mutase activity"/>
    <property type="evidence" value="ECO:0007669"/>
    <property type="project" value="UniProtKB-EC"/>
</dbReference>
<gene>
    <name evidence="8 12" type="primary">gpmI</name>
    <name evidence="12" type="ORF">MOX91_02525</name>
</gene>
<keyword evidence="5 8" id="KW-0324">Glycolysis</keyword>
<feature type="active site" description="Phosphoserine intermediate" evidence="8">
    <location>
        <position position="67"/>
    </location>
</feature>
<keyword evidence="6 8" id="KW-0464">Manganese</keyword>
<dbReference type="InterPro" id="IPR036646">
    <property type="entry name" value="PGAM_B_sf"/>
</dbReference>
<feature type="binding site" evidence="8">
    <location>
        <position position="411"/>
    </location>
    <ligand>
        <name>Mn(2+)</name>
        <dbReference type="ChEBI" id="CHEBI:29035"/>
        <label>1</label>
    </ligand>
</feature>
<feature type="binding site" evidence="8">
    <location>
        <position position="453"/>
    </location>
    <ligand>
        <name>Mn(2+)</name>
        <dbReference type="ChEBI" id="CHEBI:29035"/>
        <label>2</label>
    </ligand>
</feature>
<dbReference type="EMBL" id="JALBUT010000002">
    <property type="protein sequence ID" value="MDX8415055.1"/>
    <property type="molecule type" value="Genomic_DNA"/>
</dbReference>
<keyword evidence="13" id="KW-1185">Reference proteome</keyword>
<evidence type="ECO:0000256" key="5">
    <source>
        <dbReference type="ARBA" id="ARBA00023152"/>
    </source>
</evidence>
<comment type="cofactor">
    <cofactor evidence="8">
        <name>Mn(2+)</name>
        <dbReference type="ChEBI" id="CHEBI:29035"/>
    </cofactor>
    <text evidence="8">Binds 2 manganese ions per subunit.</text>
</comment>
<feature type="domain" description="Metalloenzyme" evidence="10">
    <location>
        <begin position="7"/>
        <end position="511"/>
    </location>
</feature>
<evidence type="ECO:0000259" key="11">
    <source>
        <dbReference type="Pfam" id="PF06415"/>
    </source>
</evidence>
<dbReference type="InterPro" id="IPR017850">
    <property type="entry name" value="Alkaline_phosphatase_core_sf"/>
</dbReference>
<dbReference type="PIRSF" id="PIRSF001492">
    <property type="entry name" value="IPGAM"/>
    <property type="match status" value="1"/>
</dbReference>
<evidence type="ECO:0000256" key="1">
    <source>
        <dbReference type="ARBA" id="ARBA00000370"/>
    </source>
</evidence>
<evidence type="ECO:0000313" key="12">
    <source>
        <dbReference type="EMBL" id="MDX8415055.1"/>
    </source>
</evidence>
<dbReference type="Gene3D" id="3.40.720.10">
    <property type="entry name" value="Alkaline Phosphatase, subunit A"/>
    <property type="match status" value="1"/>
</dbReference>
<feature type="binding site" evidence="8">
    <location>
        <position position="127"/>
    </location>
    <ligand>
        <name>substrate</name>
    </ligand>
</feature>
<evidence type="ECO:0000256" key="6">
    <source>
        <dbReference type="ARBA" id="ARBA00023211"/>
    </source>
</evidence>
<comment type="pathway">
    <text evidence="2 8">Carbohydrate degradation; glycolysis; pyruvate from D-glyceraldehyde 3-phosphate: step 3/5.</text>
</comment>
<feature type="binding site" evidence="8">
    <location>
        <position position="14"/>
    </location>
    <ligand>
        <name>Mn(2+)</name>
        <dbReference type="ChEBI" id="CHEBI:29035"/>
        <label>2</label>
    </ligand>
</feature>
<feature type="binding site" evidence="8">
    <location>
        <begin position="269"/>
        <end position="272"/>
    </location>
    <ligand>
        <name>substrate</name>
    </ligand>
</feature>
<evidence type="ECO:0000256" key="2">
    <source>
        <dbReference type="ARBA" id="ARBA00004798"/>
    </source>
</evidence>
<feature type="binding site" evidence="8">
    <location>
        <begin position="157"/>
        <end position="158"/>
    </location>
    <ligand>
        <name>substrate</name>
    </ligand>
</feature>
<proteinExistence type="inferred from homology"/>
<dbReference type="Pfam" id="PF01676">
    <property type="entry name" value="Metalloenzyme"/>
    <property type="match status" value="1"/>
</dbReference>
<comment type="caution">
    <text evidence="12">The sequence shown here is derived from an EMBL/GenBank/DDBJ whole genome shotgun (WGS) entry which is preliminary data.</text>
</comment>
<evidence type="ECO:0000256" key="9">
    <source>
        <dbReference type="NCBIfam" id="TIGR01307"/>
    </source>
</evidence>
<dbReference type="PANTHER" id="PTHR31637:SF0">
    <property type="entry name" value="2,3-BISPHOSPHOGLYCERATE-INDEPENDENT PHOSPHOGLYCERATE MUTASE"/>
    <property type="match status" value="1"/>
</dbReference>
<feature type="binding site" evidence="8">
    <location>
        <position position="343"/>
    </location>
    <ligand>
        <name>substrate</name>
    </ligand>
</feature>
<dbReference type="EC" id="5.4.2.12" evidence="8 9"/>
<evidence type="ECO:0000313" key="13">
    <source>
        <dbReference type="Proteomes" id="UP001275932"/>
    </source>
</evidence>
<reference evidence="12 13" key="1">
    <citation type="submission" date="2022-03" db="EMBL/GenBank/DDBJ databases">
        <title>Novel taxa within the pig intestine.</title>
        <authorList>
            <person name="Wylensek D."/>
            <person name="Bishof K."/>
            <person name="Afrizal A."/>
            <person name="Clavel T."/>
        </authorList>
    </citation>
    <scope>NUCLEOTIDE SEQUENCE [LARGE SCALE GENOMIC DNA]</scope>
    <source>
        <strain evidence="12 13">CLA-KB-P66</strain>
    </source>
</reference>
<keyword evidence="7 8" id="KW-0413">Isomerase</keyword>
<dbReference type="SUPFAM" id="SSF53649">
    <property type="entry name" value="Alkaline phosphatase-like"/>
    <property type="match status" value="1"/>
</dbReference>
<dbReference type="Pfam" id="PF06415">
    <property type="entry name" value="iPGM_N"/>
    <property type="match status" value="1"/>
</dbReference>
<keyword evidence="4 8" id="KW-0479">Metal-binding</keyword>
<dbReference type="InterPro" id="IPR006124">
    <property type="entry name" value="Metalloenzyme"/>
</dbReference>
<sequence length="523" mass="57879">MNKIKRPVVLVIRDGWGENHDPSLDKFNAIKRANIPFCRSLSANWPRTEIAACGLKVGLPEGIMGNSEVGHQNIGAGRIVDQEIVRIDKGFSTGSVLESPVLKSVFERLDNGGALHLFGLCSDAGVHSMLRHLYSLLKICADKKYSKVYLHAFTDGRDTPPTSGLGFIKQVQAEMDKLGTGKIASVIGRFWAMDRDERWDRVQKAYECLVGKSAKSVKNAEDAFTSYYENPISENMSGDEFIPPTWIEENGEPVGRIKDGDAVIFFNFRGDRPREMTRAFIEDGFSGFDRGKKLDVYFATMTEYKVGLCPNILFPKPPKMKNILGEYISNLGLAQLRCAETEKFAHVTFFFNDYREEPFKGEDRILIESPRDVTTYDQKPEMSEPKVAKAAADAIRSNKYALVIVNFANPDMVGHTGNEEAAIKACEAVDNGVKEIAEAVDAVKGAMLVTADHGNSDQMYEPNANTAHTRHTLNPVEVVVYGDGMKGLKLREGGCLGDIAPTILEMLGFKKPEEMTGNSLISK</sequence>
<evidence type="ECO:0000256" key="8">
    <source>
        <dbReference type="HAMAP-Rule" id="MF_01038"/>
    </source>
</evidence>
<feature type="binding site" evidence="8">
    <location>
        <position position="189"/>
    </location>
    <ligand>
        <name>substrate</name>
    </ligand>
</feature>
<organism evidence="12 13">
    <name type="scientific">Intestinicryptomonas porci</name>
    <dbReference type="NCBI Taxonomy" id="2926320"/>
    <lineage>
        <taxon>Bacteria</taxon>
        <taxon>Pseudomonadati</taxon>
        <taxon>Verrucomicrobiota</taxon>
        <taxon>Opitutia</taxon>
        <taxon>Opitutales</taxon>
        <taxon>Intestinicryptomonaceae</taxon>
        <taxon>Intestinicryptomonas</taxon>
    </lineage>
</organism>
<dbReference type="SUPFAM" id="SSF64158">
    <property type="entry name" value="2,3-Bisphosphoglycerate-independent phosphoglycerate mutase, substrate-binding domain"/>
    <property type="match status" value="1"/>
</dbReference>
<comment type="similarity">
    <text evidence="3 8">Belongs to the BPG-independent phosphoglycerate mutase family.</text>
</comment>
<dbReference type="InterPro" id="IPR011258">
    <property type="entry name" value="BPG-indep_PGM_N"/>
</dbReference>
<dbReference type="NCBIfam" id="TIGR01307">
    <property type="entry name" value="pgm_bpd_ind"/>
    <property type="match status" value="1"/>
</dbReference>
<name>A0ABU4WER2_9BACT</name>
<evidence type="ECO:0000256" key="7">
    <source>
        <dbReference type="ARBA" id="ARBA00023235"/>
    </source>
</evidence>
<dbReference type="Gene3D" id="3.40.1450.10">
    <property type="entry name" value="BPG-independent phosphoglycerate mutase, domain B"/>
    <property type="match status" value="1"/>
</dbReference>
<comment type="function">
    <text evidence="8">Catalyzes the interconversion of 2-phosphoglycerate and 3-phosphoglycerate.</text>
</comment>
<dbReference type="Proteomes" id="UP001275932">
    <property type="component" value="Unassembled WGS sequence"/>
</dbReference>
<comment type="catalytic activity">
    <reaction evidence="1 8">
        <text>(2R)-2-phosphoglycerate = (2R)-3-phosphoglycerate</text>
        <dbReference type="Rhea" id="RHEA:15901"/>
        <dbReference type="ChEBI" id="CHEBI:58272"/>
        <dbReference type="ChEBI" id="CHEBI:58289"/>
        <dbReference type="EC" id="5.4.2.12"/>
    </reaction>
</comment>
<feature type="binding site" evidence="8">
    <location>
        <position position="471"/>
    </location>
    <ligand>
        <name>Mn(2+)</name>
        <dbReference type="ChEBI" id="CHEBI:29035"/>
        <label>1</label>
    </ligand>
</feature>
<feature type="binding site" evidence="8">
    <location>
        <position position="415"/>
    </location>
    <ligand>
        <name>Mn(2+)</name>
        <dbReference type="ChEBI" id="CHEBI:29035"/>
        <label>1</label>
    </ligand>
</feature>